<dbReference type="Gene3D" id="1.10.260.40">
    <property type="entry name" value="lambda repressor-like DNA-binding domains"/>
    <property type="match status" value="1"/>
</dbReference>
<proteinExistence type="predicted"/>
<name>A0A9W4WUC5_9GLOM</name>
<keyword evidence="2" id="KW-1185">Reference proteome</keyword>
<dbReference type="AlphaFoldDB" id="A0A9W4WUC5"/>
<dbReference type="Proteomes" id="UP001153678">
    <property type="component" value="Unassembled WGS sequence"/>
</dbReference>
<dbReference type="OrthoDB" id="2430154at2759"/>
<evidence type="ECO:0000313" key="1">
    <source>
        <dbReference type="EMBL" id="CAI2187592.1"/>
    </source>
</evidence>
<dbReference type="SUPFAM" id="SSF47413">
    <property type="entry name" value="lambda repressor-like DNA-binding domains"/>
    <property type="match status" value="1"/>
</dbReference>
<accession>A0A9W4WUC5</accession>
<gene>
    <name evidence="1" type="ORF">FWILDA_LOCUS13158</name>
</gene>
<dbReference type="GO" id="GO:0003677">
    <property type="term" value="F:DNA binding"/>
    <property type="evidence" value="ECO:0007669"/>
    <property type="project" value="InterPro"/>
</dbReference>
<reference evidence="1" key="1">
    <citation type="submission" date="2022-08" db="EMBL/GenBank/DDBJ databases">
        <authorList>
            <person name="Kallberg Y."/>
            <person name="Tangrot J."/>
            <person name="Rosling A."/>
        </authorList>
    </citation>
    <scope>NUCLEOTIDE SEQUENCE</scope>
    <source>
        <strain evidence="1">Wild A</strain>
    </source>
</reference>
<dbReference type="EMBL" id="CAMKVN010004709">
    <property type="protein sequence ID" value="CAI2187592.1"/>
    <property type="molecule type" value="Genomic_DNA"/>
</dbReference>
<comment type="caution">
    <text evidence="1">The sequence shown here is derived from an EMBL/GenBank/DDBJ whole genome shotgun (WGS) entry which is preliminary data.</text>
</comment>
<dbReference type="InterPro" id="IPR010982">
    <property type="entry name" value="Lambda_DNA-bd_dom_sf"/>
</dbReference>
<evidence type="ECO:0000313" key="2">
    <source>
        <dbReference type="Proteomes" id="UP001153678"/>
    </source>
</evidence>
<organism evidence="1 2">
    <name type="scientific">Funneliformis geosporum</name>
    <dbReference type="NCBI Taxonomy" id="1117311"/>
    <lineage>
        <taxon>Eukaryota</taxon>
        <taxon>Fungi</taxon>
        <taxon>Fungi incertae sedis</taxon>
        <taxon>Mucoromycota</taxon>
        <taxon>Glomeromycotina</taxon>
        <taxon>Glomeromycetes</taxon>
        <taxon>Glomerales</taxon>
        <taxon>Glomeraceae</taxon>
        <taxon>Funneliformis</taxon>
    </lineage>
</organism>
<protein>
    <submittedName>
        <fullName evidence="1">6258_t:CDS:1</fullName>
    </submittedName>
</protein>
<sequence>MKTRIKNSKEITKTPLDDNEEEKVFHQAITRYQIKNNLEEREIANKLGLDKNTAARLLRGYIENFSLDSLIGYVEKLRLPLQDKV</sequence>